<dbReference type="PANTHER" id="PTHR46641:SF2">
    <property type="entry name" value="FMRFAMIDE RECEPTOR"/>
    <property type="match status" value="1"/>
</dbReference>
<evidence type="ECO:0000313" key="4">
    <source>
        <dbReference type="Proteomes" id="UP000784294"/>
    </source>
</evidence>
<organism evidence="3 4">
    <name type="scientific">Protopolystoma xenopodis</name>
    <dbReference type="NCBI Taxonomy" id="117903"/>
    <lineage>
        <taxon>Eukaryota</taxon>
        <taxon>Metazoa</taxon>
        <taxon>Spiralia</taxon>
        <taxon>Lophotrochozoa</taxon>
        <taxon>Platyhelminthes</taxon>
        <taxon>Monogenea</taxon>
        <taxon>Polyopisthocotylea</taxon>
        <taxon>Polystomatidea</taxon>
        <taxon>Polystomatidae</taxon>
        <taxon>Protopolystoma</taxon>
    </lineage>
</organism>
<sequence length="577" mass="64384">MSFSPQLSPLVTSYQSYSLPNDAQHGNQTTMPTLEKAVSSTNLDLFGAFFQDVSKRSRHQCDDYLSSDSRFHLRRDLRNLALSCYSEHSPNLADMLDQTAPSPPPLLGLDNQTKVDAVSPMMRLFQLTTTVLYVLNILNIITNLFAYAVFRRQIQTSASQTSGGVMVSQHVLFRLLQALSLAEVFFQFCFLVSTYLEEQPYKGNLAFYSRTPRTLSLHLLHNSSASSSYNDTEFPFAKVYCVLFLQIFIPLFAASHIYRNWLVVLISIYRFEAVMWPVLTRKRFVSPNRVTSFCVGIAACAILASLPRMVERNCLICPIRIPCIFPDNNSLTLPPKRSLSGFPVLKTIGQIDKTSQAGLPQMEVHGNVIIGFGKRGLGWRSYNYAYVITTLFVLQTGGPILLVCYLGVSIIIGISRHARKRNQLFNGQKSLHATSAYPTQSDHLLSAAVFLTKPHAPASFPSSSLEMLASGKTPSLEYSRHRTASCEPLPLMSMPLNASTDGVNRDRPNEQSSLLLSNRSVSFGGNNKNMPLAQEEHSTRIRESGKENGLIGGESELTPKLPEFTQRPQKEHDLPRV</sequence>
<dbReference type="Gene3D" id="1.20.1070.10">
    <property type="entry name" value="Rhodopsin 7-helix transmembrane proteins"/>
    <property type="match status" value="1"/>
</dbReference>
<dbReference type="PANTHER" id="PTHR46641">
    <property type="entry name" value="FMRFAMIDE RECEPTOR-RELATED"/>
    <property type="match status" value="1"/>
</dbReference>
<dbReference type="InterPro" id="IPR052954">
    <property type="entry name" value="GPCR-Ligand_Int"/>
</dbReference>
<feature type="non-terminal residue" evidence="3">
    <location>
        <position position="577"/>
    </location>
</feature>
<evidence type="ECO:0000313" key="3">
    <source>
        <dbReference type="EMBL" id="VEL07327.1"/>
    </source>
</evidence>
<gene>
    <name evidence="3" type="ORF">PXEA_LOCUS767</name>
</gene>
<dbReference type="AlphaFoldDB" id="A0A3S4ZYD9"/>
<protein>
    <submittedName>
        <fullName evidence="3">Uncharacterized protein</fullName>
    </submittedName>
</protein>
<dbReference type="SUPFAM" id="SSF81321">
    <property type="entry name" value="Family A G protein-coupled receptor-like"/>
    <property type="match status" value="1"/>
</dbReference>
<feature type="compositionally biased region" description="Basic and acidic residues" evidence="1">
    <location>
        <begin position="568"/>
        <end position="577"/>
    </location>
</feature>
<feature type="region of interest" description="Disordered" evidence="1">
    <location>
        <begin position="489"/>
        <end position="577"/>
    </location>
</feature>
<keyword evidence="4" id="KW-1185">Reference proteome</keyword>
<evidence type="ECO:0000256" key="1">
    <source>
        <dbReference type="SAM" id="MobiDB-lite"/>
    </source>
</evidence>
<keyword evidence="2" id="KW-0472">Membrane</keyword>
<feature type="transmembrane region" description="Helical" evidence="2">
    <location>
        <begin position="171"/>
        <end position="196"/>
    </location>
</feature>
<proteinExistence type="predicted"/>
<feature type="transmembrane region" description="Helical" evidence="2">
    <location>
        <begin position="290"/>
        <end position="310"/>
    </location>
</feature>
<keyword evidence="2" id="KW-1133">Transmembrane helix</keyword>
<reference evidence="3" key="1">
    <citation type="submission" date="2018-11" db="EMBL/GenBank/DDBJ databases">
        <authorList>
            <consortium name="Pathogen Informatics"/>
        </authorList>
    </citation>
    <scope>NUCLEOTIDE SEQUENCE</scope>
</reference>
<name>A0A3S4ZYD9_9PLAT</name>
<comment type="caution">
    <text evidence="3">The sequence shown here is derived from an EMBL/GenBank/DDBJ whole genome shotgun (WGS) entry which is preliminary data.</text>
</comment>
<feature type="compositionally biased region" description="Basic and acidic residues" evidence="1">
    <location>
        <begin position="534"/>
        <end position="546"/>
    </location>
</feature>
<dbReference type="EMBL" id="CAAALY010001496">
    <property type="protein sequence ID" value="VEL07327.1"/>
    <property type="molecule type" value="Genomic_DNA"/>
</dbReference>
<keyword evidence="2" id="KW-0812">Transmembrane</keyword>
<feature type="transmembrane region" description="Helical" evidence="2">
    <location>
        <begin position="130"/>
        <end position="150"/>
    </location>
</feature>
<accession>A0A3S4ZYD9</accession>
<feature type="transmembrane region" description="Helical" evidence="2">
    <location>
        <begin position="236"/>
        <end position="254"/>
    </location>
</feature>
<feature type="transmembrane region" description="Helical" evidence="2">
    <location>
        <begin position="384"/>
        <end position="414"/>
    </location>
</feature>
<dbReference type="Proteomes" id="UP000784294">
    <property type="component" value="Unassembled WGS sequence"/>
</dbReference>
<feature type="compositionally biased region" description="Polar residues" evidence="1">
    <location>
        <begin position="510"/>
        <end position="529"/>
    </location>
</feature>
<dbReference type="OrthoDB" id="6240610at2759"/>
<evidence type="ECO:0000256" key="2">
    <source>
        <dbReference type="SAM" id="Phobius"/>
    </source>
</evidence>